<accession>A0ABD0JFL4</accession>
<evidence type="ECO:0000256" key="6">
    <source>
        <dbReference type="PIRSR" id="PIRSR617867-1"/>
    </source>
</evidence>
<dbReference type="PANTHER" id="PTHR11717:SF7">
    <property type="entry name" value="LOW MOLECULAR WEIGHT PHOSPHOTYROSINE PROTEIN PHOSPHATASE"/>
    <property type="match status" value="1"/>
</dbReference>
<protein>
    <recommendedName>
        <fullName evidence="7">Low molecular weight phosphotyrosine protein phosphatase</fullName>
        <shortName evidence="7">LMW-PTP</shortName>
        <shortName evidence="7">LMW-PTPase</shortName>
        <ecNumber evidence="7">3.1.3.2</ecNumber>
        <ecNumber evidence="7">3.1.3.48</ecNumber>
    </recommendedName>
    <alternativeName>
        <fullName evidence="7">Low molecular weight cytosolic acid phosphatase</fullName>
    </alternativeName>
</protein>
<dbReference type="SUPFAM" id="SSF52788">
    <property type="entry name" value="Phosphotyrosine protein phosphatases I"/>
    <property type="match status" value="1"/>
</dbReference>
<comment type="function">
    <text evidence="7">Acts on tyrosine phosphorylated proteins, low-MW aryl phosphates and natural and synthetic acyl phosphates.</text>
</comment>
<evidence type="ECO:0000313" key="10">
    <source>
        <dbReference type="Proteomes" id="UP001519460"/>
    </source>
</evidence>
<evidence type="ECO:0000313" key="9">
    <source>
        <dbReference type="EMBL" id="KAK7473628.1"/>
    </source>
</evidence>
<dbReference type="GO" id="GO:0004725">
    <property type="term" value="F:protein tyrosine phosphatase activity"/>
    <property type="evidence" value="ECO:0007669"/>
    <property type="project" value="UniProtKB-UniRule"/>
</dbReference>
<keyword evidence="10" id="KW-1185">Reference proteome</keyword>
<comment type="catalytic activity">
    <reaction evidence="7">
        <text>a phosphate monoester + H2O = an alcohol + phosphate</text>
        <dbReference type="Rhea" id="RHEA:15017"/>
        <dbReference type="ChEBI" id="CHEBI:15377"/>
        <dbReference type="ChEBI" id="CHEBI:30879"/>
        <dbReference type="ChEBI" id="CHEBI:43474"/>
        <dbReference type="ChEBI" id="CHEBI:67140"/>
        <dbReference type="EC" id="3.1.3.2"/>
    </reaction>
</comment>
<feature type="active site" evidence="6">
    <location>
        <position position="20"/>
    </location>
</feature>
<sequence>MAAPSGKQSVLFICLGNICRSPMAEAIMQHLLAQRGESDKWELDSAATADYHIGKQPDKRTLQTLKKHGITNYKHTVRLLTKKDFNDFDIIFGMDDDNMSDLEEVKPKGECRAKLQMLGEWDPNMERIIVDPYWIGTMEAFETTYEHCLRCLTAFLDAQKS</sequence>
<dbReference type="InterPro" id="IPR002115">
    <property type="entry name" value="Tyr_Pase_low_mol_wt_mml"/>
</dbReference>
<dbReference type="GO" id="GO:0003993">
    <property type="term" value="F:acid phosphatase activity"/>
    <property type="evidence" value="ECO:0007669"/>
    <property type="project" value="UniProtKB-UniRule"/>
</dbReference>
<dbReference type="InterPro" id="IPR036196">
    <property type="entry name" value="Ptyr_pPase_sf"/>
</dbReference>
<dbReference type="CDD" id="cd16343">
    <property type="entry name" value="LMWPTP"/>
    <property type="match status" value="1"/>
</dbReference>
<dbReference type="PRINTS" id="PR00719">
    <property type="entry name" value="LMWPTPASE"/>
</dbReference>
<proteinExistence type="inferred from homology"/>
<evidence type="ECO:0000256" key="2">
    <source>
        <dbReference type="ARBA" id="ARBA00011063"/>
    </source>
</evidence>
<comment type="catalytic activity">
    <reaction evidence="7">
        <text>O-phospho-L-tyrosyl-[protein] + H2O = L-tyrosyl-[protein] + phosphate</text>
        <dbReference type="Rhea" id="RHEA:10684"/>
        <dbReference type="Rhea" id="RHEA-COMP:10136"/>
        <dbReference type="Rhea" id="RHEA-COMP:20101"/>
        <dbReference type="ChEBI" id="CHEBI:15377"/>
        <dbReference type="ChEBI" id="CHEBI:43474"/>
        <dbReference type="ChEBI" id="CHEBI:46858"/>
        <dbReference type="ChEBI" id="CHEBI:61978"/>
        <dbReference type="EC" id="3.1.3.48"/>
    </reaction>
</comment>
<comment type="similarity">
    <text evidence="2 7">Belongs to the low molecular weight phosphotyrosine protein phosphatase family.</text>
</comment>
<organism evidence="9 10">
    <name type="scientific">Batillaria attramentaria</name>
    <dbReference type="NCBI Taxonomy" id="370345"/>
    <lineage>
        <taxon>Eukaryota</taxon>
        <taxon>Metazoa</taxon>
        <taxon>Spiralia</taxon>
        <taxon>Lophotrochozoa</taxon>
        <taxon>Mollusca</taxon>
        <taxon>Gastropoda</taxon>
        <taxon>Caenogastropoda</taxon>
        <taxon>Sorbeoconcha</taxon>
        <taxon>Cerithioidea</taxon>
        <taxon>Batillariidae</taxon>
        <taxon>Batillaria</taxon>
    </lineage>
</organism>
<dbReference type="Proteomes" id="UP001519460">
    <property type="component" value="Unassembled WGS sequence"/>
</dbReference>
<comment type="caution">
    <text evidence="9">The sequence shown here is derived from an EMBL/GenBank/DDBJ whole genome shotgun (WGS) entry which is preliminary data.</text>
</comment>
<comment type="subcellular location">
    <subcellularLocation>
        <location evidence="1 7">Cytoplasm</location>
    </subcellularLocation>
</comment>
<name>A0ABD0JFL4_9CAEN</name>
<dbReference type="EC" id="3.1.3.2" evidence="7"/>
<evidence type="ECO:0000256" key="7">
    <source>
        <dbReference type="RuleBase" id="RU368115"/>
    </source>
</evidence>
<dbReference type="EMBL" id="JACVVK020000462">
    <property type="protein sequence ID" value="KAK7473628.1"/>
    <property type="molecule type" value="Genomic_DNA"/>
</dbReference>
<dbReference type="Pfam" id="PF01451">
    <property type="entry name" value="LMWPc"/>
    <property type="match status" value="1"/>
</dbReference>
<keyword evidence="5 7" id="KW-0904">Protein phosphatase</keyword>
<dbReference type="InterPro" id="IPR023485">
    <property type="entry name" value="Ptyr_pPase"/>
</dbReference>
<evidence type="ECO:0000256" key="1">
    <source>
        <dbReference type="ARBA" id="ARBA00004496"/>
    </source>
</evidence>
<reference evidence="9 10" key="1">
    <citation type="journal article" date="2023" name="Sci. Data">
        <title>Genome assembly of the Korean intertidal mud-creeper Batillaria attramentaria.</title>
        <authorList>
            <person name="Patra A.K."/>
            <person name="Ho P.T."/>
            <person name="Jun S."/>
            <person name="Lee S.J."/>
            <person name="Kim Y."/>
            <person name="Won Y.J."/>
        </authorList>
    </citation>
    <scope>NUCLEOTIDE SEQUENCE [LARGE SCALE GENOMIC DNA]</scope>
    <source>
        <strain evidence="9">Wonlab-2016</strain>
    </source>
</reference>
<dbReference type="InterPro" id="IPR017867">
    <property type="entry name" value="Tyr_phospatase_low_mol_wt"/>
</dbReference>
<dbReference type="PANTHER" id="PTHR11717">
    <property type="entry name" value="LOW MOLECULAR WEIGHT PROTEIN TYROSINE PHOSPHATASE"/>
    <property type="match status" value="1"/>
</dbReference>
<evidence type="ECO:0000259" key="8">
    <source>
        <dbReference type="SMART" id="SM00226"/>
    </source>
</evidence>
<dbReference type="FunFam" id="3.40.50.2300:FF:000105">
    <property type="entry name" value="Low molecular weight phosphotyrosine protein"/>
    <property type="match status" value="1"/>
</dbReference>
<keyword evidence="3 7" id="KW-0963">Cytoplasm</keyword>
<feature type="active site" description="Nucleophile" evidence="6">
    <location>
        <position position="14"/>
    </location>
</feature>
<dbReference type="GO" id="GO:0005737">
    <property type="term" value="C:cytoplasm"/>
    <property type="evidence" value="ECO:0007669"/>
    <property type="project" value="UniProtKB-SubCell"/>
</dbReference>
<evidence type="ECO:0000256" key="4">
    <source>
        <dbReference type="ARBA" id="ARBA00022801"/>
    </source>
</evidence>
<dbReference type="EC" id="3.1.3.48" evidence="7"/>
<dbReference type="AlphaFoldDB" id="A0ABD0JFL4"/>
<feature type="active site" description="Proton donor" evidence="6">
    <location>
        <position position="131"/>
    </location>
</feature>
<dbReference type="PRINTS" id="PR00720">
    <property type="entry name" value="MAMMALPTPASE"/>
</dbReference>
<keyword evidence="4 7" id="KW-0378">Hydrolase</keyword>
<dbReference type="SMART" id="SM00226">
    <property type="entry name" value="LMWPc"/>
    <property type="match status" value="1"/>
</dbReference>
<evidence type="ECO:0000256" key="5">
    <source>
        <dbReference type="ARBA" id="ARBA00022912"/>
    </source>
</evidence>
<gene>
    <name evidence="9" type="ORF">BaRGS_00035106</name>
</gene>
<evidence type="ECO:0000256" key="3">
    <source>
        <dbReference type="ARBA" id="ARBA00022490"/>
    </source>
</evidence>
<dbReference type="Gene3D" id="3.40.50.2300">
    <property type="match status" value="1"/>
</dbReference>
<feature type="domain" description="Phosphotyrosine protein phosphatase I" evidence="8">
    <location>
        <begin position="8"/>
        <end position="158"/>
    </location>
</feature>
<dbReference type="InterPro" id="IPR050438">
    <property type="entry name" value="LMW_PTPase"/>
</dbReference>